<evidence type="ECO:0000256" key="2">
    <source>
        <dbReference type="ARBA" id="ARBA00022692"/>
    </source>
</evidence>
<evidence type="ECO:0000256" key="7">
    <source>
        <dbReference type="ARBA" id="ARBA00023136"/>
    </source>
</evidence>
<evidence type="ECO:0000256" key="6">
    <source>
        <dbReference type="ARBA" id="ARBA00022989"/>
    </source>
</evidence>
<evidence type="ECO:0000256" key="1">
    <source>
        <dbReference type="ARBA" id="ARBA00004167"/>
    </source>
</evidence>
<comment type="subcellular location">
    <subcellularLocation>
        <location evidence="1">Membrane</location>
        <topology evidence="1">Single-pass membrane protein</topology>
    </subcellularLocation>
</comment>
<dbReference type="GO" id="GO:0006612">
    <property type="term" value="P:protein targeting to membrane"/>
    <property type="evidence" value="ECO:0007669"/>
    <property type="project" value="TreeGrafter"/>
</dbReference>
<dbReference type="PANTHER" id="PTHR14402">
    <property type="entry name" value="RECEPTOR TRANSPORTING PROTEIN"/>
    <property type="match status" value="1"/>
</dbReference>
<gene>
    <name evidence="10" type="ORF">JTE90_013226</name>
</gene>
<name>A0AAV6VEI4_9ARAC</name>
<keyword evidence="3" id="KW-0479">Metal-binding</keyword>
<evidence type="ECO:0000313" key="11">
    <source>
        <dbReference type="Proteomes" id="UP000827092"/>
    </source>
</evidence>
<dbReference type="Proteomes" id="UP000827092">
    <property type="component" value="Unassembled WGS sequence"/>
</dbReference>
<dbReference type="GO" id="GO:0008270">
    <property type="term" value="F:zinc ion binding"/>
    <property type="evidence" value="ECO:0007669"/>
    <property type="project" value="UniProtKB-KW"/>
</dbReference>
<evidence type="ECO:0000256" key="4">
    <source>
        <dbReference type="ARBA" id="ARBA00022771"/>
    </source>
</evidence>
<evidence type="ECO:0000256" key="5">
    <source>
        <dbReference type="ARBA" id="ARBA00022833"/>
    </source>
</evidence>
<dbReference type="PANTHER" id="PTHR14402:SF10">
    <property type="entry name" value="3CXXC-TYPE DOMAIN-CONTAINING PROTEIN"/>
    <property type="match status" value="1"/>
</dbReference>
<keyword evidence="7" id="KW-0472">Membrane</keyword>
<dbReference type="EMBL" id="JAFNEN010000102">
    <property type="protein sequence ID" value="KAG8194468.1"/>
    <property type="molecule type" value="Genomic_DNA"/>
</dbReference>
<dbReference type="GO" id="GO:0051205">
    <property type="term" value="P:protein insertion into membrane"/>
    <property type="evidence" value="ECO:0007669"/>
    <property type="project" value="TreeGrafter"/>
</dbReference>
<evidence type="ECO:0000259" key="9">
    <source>
        <dbReference type="SMART" id="SM01328"/>
    </source>
</evidence>
<dbReference type="SMART" id="SM01328">
    <property type="entry name" value="zf-3CxxC"/>
    <property type="match status" value="1"/>
</dbReference>
<protein>
    <recommendedName>
        <fullName evidence="9">3CxxC-type domain-containing protein</fullName>
    </recommendedName>
</protein>
<keyword evidence="6" id="KW-1133">Transmembrane helix</keyword>
<dbReference type="InterPro" id="IPR026096">
    <property type="entry name" value="R-trans_p"/>
</dbReference>
<accession>A0AAV6VEI4</accession>
<keyword evidence="4" id="KW-0863">Zinc-finger</keyword>
<keyword evidence="11" id="KW-1185">Reference proteome</keyword>
<dbReference type="AlphaFoldDB" id="A0AAV6VEI4"/>
<reference evidence="10 11" key="1">
    <citation type="journal article" date="2022" name="Nat. Ecol. Evol.">
        <title>A masculinizing supergene underlies an exaggerated male reproductive morph in a spider.</title>
        <authorList>
            <person name="Hendrickx F."/>
            <person name="De Corte Z."/>
            <person name="Sonet G."/>
            <person name="Van Belleghem S.M."/>
            <person name="Kostlbacher S."/>
            <person name="Vangestel C."/>
        </authorList>
    </citation>
    <scope>NUCLEOTIDE SEQUENCE [LARGE SCALE GENOMIC DNA]</scope>
    <source>
        <strain evidence="10">W744_W776</strain>
    </source>
</reference>
<dbReference type="Pfam" id="PF13695">
    <property type="entry name" value="Zn_ribbon_3CxxC"/>
    <property type="match status" value="1"/>
</dbReference>
<evidence type="ECO:0000256" key="3">
    <source>
        <dbReference type="ARBA" id="ARBA00022723"/>
    </source>
</evidence>
<dbReference type="InterPro" id="IPR027377">
    <property type="entry name" value="ZAR1/RTP1-5-like_Znf-3CxxC"/>
</dbReference>
<proteinExistence type="predicted"/>
<dbReference type="GO" id="GO:0016020">
    <property type="term" value="C:membrane"/>
    <property type="evidence" value="ECO:0007669"/>
    <property type="project" value="UniProtKB-SubCell"/>
</dbReference>
<comment type="caution">
    <text evidence="10">The sequence shown here is derived from an EMBL/GenBank/DDBJ whole genome shotgun (WGS) entry which is preliminary data.</text>
</comment>
<keyword evidence="5" id="KW-0862">Zinc</keyword>
<feature type="compositionally biased region" description="Low complexity" evidence="8">
    <location>
        <begin position="62"/>
        <end position="80"/>
    </location>
</feature>
<keyword evidence="2" id="KW-0812">Transmembrane</keyword>
<feature type="region of interest" description="Disordered" evidence="8">
    <location>
        <begin position="53"/>
        <end position="80"/>
    </location>
</feature>
<evidence type="ECO:0000313" key="10">
    <source>
        <dbReference type="EMBL" id="KAG8194468.1"/>
    </source>
</evidence>
<dbReference type="GO" id="GO:0031849">
    <property type="term" value="F:olfactory receptor binding"/>
    <property type="evidence" value="ECO:0007669"/>
    <property type="project" value="TreeGrafter"/>
</dbReference>
<organism evidence="10 11">
    <name type="scientific">Oedothorax gibbosus</name>
    <dbReference type="NCBI Taxonomy" id="931172"/>
    <lineage>
        <taxon>Eukaryota</taxon>
        <taxon>Metazoa</taxon>
        <taxon>Ecdysozoa</taxon>
        <taxon>Arthropoda</taxon>
        <taxon>Chelicerata</taxon>
        <taxon>Arachnida</taxon>
        <taxon>Araneae</taxon>
        <taxon>Araneomorphae</taxon>
        <taxon>Entelegynae</taxon>
        <taxon>Araneoidea</taxon>
        <taxon>Linyphiidae</taxon>
        <taxon>Erigoninae</taxon>
        <taxon>Oedothorax</taxon>
    </lineage>
</organism>
<evidence type="ECO:0000256" key="8">
    <source>
        <dbReference type="SAM" id="MobiDB-lite"/>
    </source>
</evidence>
<feature type="domain" description="3CxxC-type" evidence="9">
    <location>
        <begin position="269"/>
        <end position="379"/>
    </location>
</feature>
<sequence length="385" mass="42096">MVVCNTSMIQMAPACPPPPMHPYPPGLCSLTPISALTCKYPILPAMPPPGLPEPPMLRCNTSLSSRSSTSSNASSPDSSMSMCNVLTSNNGVLTSNLMPCTTTGLVPISNGLPQFVPISQGGLTSTILHFSPKLTNSTLVQCNQEIYSPNTTFVPSNQRIVSNGANILQCQPRVCQLTPTAMLPSGTVEMCPIPPTPMMPNSPDVFPPMPLPPNLCAATPASSWKQSYGMEQVWQNEFRSLFSNYAPHVWMLLPVVQKPIGLWSANVDSAKVRFCCEDCGHGWTSMKGRVAFWFVLNPTTGEGLVCLKLYGQQCDRCKTGNYEPAMWYPEEVLKVLVNIYNRVGQVYYGFQQAPYHKARRAGKPRTPHNSDLCQACKDGVCSERR</sequence>